<keyword evidence="1" id="KW-0812">Transmembrane</keyword>
<feature type="transmembrane region" description="Helical" evidence="1">
    <location>
        <begin position="80"/>
        <end position="103"/>
    </location>
</feature>
<feature type="transmembrane region" description="Helical" evidence="1">
    <location>
        <begin position="7"/>
        <end position="26"/>
    </location>
</feature>
<reference evidence="3" key="1">
    <citation type="submission" date="2016-11" db="EMBL/GenBank/DDBJ databases">
        <authorList>
            <person name="Varghese N."/>
            <person name="Submissions S."/>
        </authorList>
    </citation>
    <scope>NUCLEOTIDE SEQUENCE [LARGE SCALE GENOMIC DNA]</scope>
    <source>
        <strain evidence="3">DSM 16579</strain>
    </source>
</reference>
<dbReference type="EMBL" id="FQVF01000019">
    <property type="protein sequence ID" value="SHG29238.1"/>
    <property type="molecule type" value="Genomic_DNA"/>
</dbReference>
<feature type="transmembrane region" description="Helical" evidence="1">
    <location>
        <begin position="109"/>
        <end position="129"/>
    </location>
</feature>
<dbReference type="Proteomes" id="UP000184517">
    <property type="component" value="Unassembled WGS sequence"/>
</dbReference>
<gene>
    <name evidence="2" type="ORF">SAMN02745753_03646</name>
</gene>
<name>A0A1M5ILN7_9GAMM</name>
<evidence type="ECO:0000256" key="1">
    <source>
        <dbReference type="SAM" id="Phobius"/>
    </source>
</evidence>
<dbReference type="AlphaFoldDB" id="A0A1M5ILN7"/>
<dbReference type="STRING" id="1122206.SAMN02745753_03646"/>
<proteinExistence type="predicted"/>
<accession>A0A1M5ILN7</accession>
<dbReference type="OrthoDB" id="6105340at2"/>
<feature type="transmembrane region" description="Helical" evidence="1">
    <location>
        <begin position="46"/>
        <end position="68"/>
    </location>
</feature>
<keyword evidence="3" id="KW-1185">Reference proteome</keyword>
<keyword evidence="1" id="KW-0472">Membrane</keyword>
<evidence type="ECO:0000313" key="2">
    <source>
        <dbReference type="EMBL" id="SHG29238.1"/>
    </source>
</evidence>
<keyword evidence="1" id="KW-1133">Transmembrane helix</keyword>
<dbReference type="RefSeq" id="WP_072841085.1">
    <property type="nucleotide sequence ID" value="NZ_FQVF01000019.1"/>
</dbReference>
<protein>
    <submittedName>
        <fullName evidence="2">Uncharacterized protein</fullName>
    </submittedName>
</protein>
<sequence>MYKINHKAVVLVFIFQMVVGGIWYASTPFSFLGRTALEDMAKQPTVGMVLLFAFSTFVYLYFTAWLLVKVKGLSGFGRFFLVMGIWLFIVVPNYIFVFINLHLSESDVLYLLSYGAVSCAIAAIILPLWRSSRSIFKD</sequence>
<organism evidence="2 3">
    <name type="scientific">Marinomonas polaris DSM 16579</name>
    <dbReference type="NCBI Taxonomy" id="1122206"/>
    <lineage>
        <taxon>Bacteria</taxon>
        <taxon>Pseudomonadati</taxon>
        <taxon>Pseudomonadota</taxon>
        <taxon>Gammaproteobacteria</taxon>
        <taxon>Oceanospirillales</taxon>
        <taxon>Oceanospirillaceae</taxon>
        <taxon>Marinomonas</taxon>
    </lineage>
</organism>
<evidence type="ECO:0000313" key="3">
    <source>
        <dbReference type="Proteomes" id="UP000184517"/>
    </source>
</evidence>